<gene>
    <name evidence="1" type="ORF">MAMMFC1_02628</name>
</gene>
<proteinExistence type="predicted"/>
<organism evidence="1 2">
    <name type="scientific">Methylomusa anaerophila</name>
    <dbReference type="NCBI Taxonomy" id="1930071"/>
    <lineage>
        <taxon>Bacteria</taxon>
        <taxon>Bacillati</taxon>
        <taxon>Bacillota</taxon>
        <taxon>Negativicutes</taxon>
        <taxon>Selenomonadales</taxon>
        <taxon>Sporomusaceae</taxon>
        <taxon>Methylomusa</taxon>
    </lineage>
</organism>
<name>A0A348ALJ5_9FIRM</name>
<protein>
    <submittedName>
        <fullName evidence="1">Uncharacterized protein</fullName>
    </submittedName>
</protein>
<dbReference type="RefSeq" id="WP_126308897.1">
    <property type="nucleotide sequence ID" value="NZ_AP018449.1"/>
</dbReference>
<dbReference type="AlphaFoldDB" id="A0A348ALJ5"/>
<keyword evidence="2" id="KW-1185">Reference proteome</keyword>
<evidence type="ECO:0000313" key="2">
    <source>
        <dbReference type="Proteomes" id="UP000276437"/>
    </source>
</evidence>
<reference evidence="1 2" key="1">
    <citation type="journal article" date="2018" name="Int. J. Syst. Evol. Microbiol.">
        <title>Methylomusa anaerophila gen. nov., sp. nov., an anaerobic methanol-utilizing bacterium isolated from a microbial fuel cell.</title>
        <authorList>
            <person name="Amano N."/>
            <person name="Yamamuro A."/>
            <person name="Miyahara M."/>
            <person name="Kouzuma A."/>
            <person name="Abe T."/>
            <person name="Watanabe K."/>
        </authorList>
    </citation>
    <scope>NUCLEOTIDE SEQUENCE [LARGE SCALE GENOMIC DNA]</scope>
    <source>
        <strain evidence="1 2">MMFC1</strain>
    </source>
</reference>
<dbReference type="EMBL" id="AP018449">
    <property type="protein sequence ID" value="BBB91943.1"/>
    <property type="molecule type" value="Genomic_DNA"/>
</dbReference>
<dbReference type="OrthoDB" id="2440705at2"/>
<sequence>MEQTKLQVPNFSIFENAVRQESCSDPNNLCTDCCAIHSDPNCRANFGLDLAPVNITPNCECHDISVEEVRLICAQNISCTFNFPGTGNCRLGPRTACCCPPTFPPSGVAEVFITAASEELAPDCQGVNVAVDLLVVHPNISCPQIIMPVGITRTCNTFFRFPPIGTGCNDPVNVVGPNELPNELKEIDGSSLLIQVAAEFFNDPVNGRHLDITGKIVDKLWKHENLWVTGLRPYEITDVQRNAGFVSITVSNDFTGHQIPAAPQGCF</sequence>
<accession>A0A348ALJ5</accession>
<dbReference type="Proteomes" id="UP000276437">
    <property type="component" value="Chromosome"/>
</dbReference>
<evidence type="ECO:0000313" key="1">
    <source>
        <dbReference type="EMBL" id="BBB91943.1"/>
    </source>
</evidence>
<dbReference type="KEGG" id="mana:MAMMFC1_02628"/>